<dbReference type="AlphaFoldDB" id="A0A1T0CQR2"/>
<keyword evidence="2" id="KW-0680">Restriction system</keyword>
<evidence type="ECO:0000256" key="1">
    <source>
        <dbReference type="ARBA" id="ARBA00010923"/>
    </source>
</evidence>
<dbReference type="InterPro" id="IPR000055">
    <property type="entry name" value="Restrct_endonuc_typeI_TRD"/>
</dbReference>
<protein>
    <submittedName>
        <fullName evidence="5">Type II restriction endonuclease subunit S</fullName>
    </submittedName>
</protein>
<organism evidence="5 6">
    <name type="scientific">Moraxella pluranimalium</name>
    <dbReference type="NCBI Taxonomy" id="470453"/>
    <lineage>
        <taxon>Bacteria</taxon>
        <taxon>Pseudomonadati</taxon>
        <taxon>Pseudomonadota</taxon>
        <taxon>Gammaproteobacteria</taxon>
        <taxon>Moraxellales</taxon>
        <taxon>Moraxellaceae</taxon>
        <taxon>Moraxella</taxon>
    </lineage>
</organism>
<evidence type="ECO:0000313" key="5">
    <source>
        <dbReference type="EMBL" id="OOS24491.1"/>
    </source>
</evidence>
<dbReference type="Gene3D" id="3.90.220.20">
    <property type="entry name" value="DNA methylase specificity domains"/>
    <property type="match status" value="1"/>
</dbReference>
<keyword evidence="6" id="KW-1185">Reference proteome</keyword>
<evidence type="ECO:0000259" key="4">
    <source>
        <dbReference type="Pfam" id="PF01420"/>
    </source>
</evidence>
<dbReference type="Pfam" id="PF01420">
    <property type="entry name" value="Methylase_S"/>
    <property type="match status" value="1"/>
</dbReference>
<dbReference type="OrthoDB" id="1100212at2"/>
<keyword evidence="5" id="KW-0255">Endonuclease</keyword>
<reference evidence="5 6" key="1">
    <citation type="submission" date="2017-02" db="EMBL/GenBank/DDBJ databases">
        <title>Draft genome sequence of Moraxella pluranimalium CCUG 54913T type strain.</title>
        <authorList>
            <person name="Salva-Serra F."/>
            <person name="Engstrom-Jakobsson H."/>
            <person name="Thorell K."/>
            <person name="Jaen-Luchoro D."/>
            <person name="Gonzales-Siles L."/>
            <person name="Karlsson R."/>
            <person name="Yazdan S."/>
            <person name="Boulund F."/>
            <person name="Johnning A."/>
            <person name="Engstrand L."/>
            <person name="Kristiansson E."/>
            <person name="Moore E."/>
        </authorList>
    </citation>
    <scope>NUCLEOTIDE SEQUENCE [LARGE SCALE GENOMIC DNA]</scope>
    <source>
        <strain evidence="5 6">CCUG 54913</strain>
    </source>
</reference>
<accession>A0A1T0CQR2</accession>
<comment type="caution">
    <text evidence="5">The sequence shown here is derived from an EMBL/GenBank/DDBJ whole genome shotgun (WGS) entry which is preliminary data.</text>
</comment>
<keyword evidence="5" id="KW-0378">Hydrolase</keyword>
<sequence length="210" mass="24578">MTKLSLADREWKEFYFSEIFSKIQRGKRLTKENQKCGATPYISSSSANNGVDNFISNNDNVRKFNHCLTLANSGSVGSTFFQNYEFVASDHVTALILKQPNKYIYLFLANQIQRIKDKYSFNREINDKRIKREKIILPINHQGNPDWQFMEDYIKQLEQEKIQEIVNYYQNKLLGCLINNQTGGVKPILKNGLILKLKNFFLLKINHQKD</sequence>
<gene>
    <name evidence="5" type="ORF">B0680_04740</name>
</gene>
<evidence type="ECO:0000313" key="6">
    <source>
        <dbReference type="Proteomes" id="UP000189800"/>
    </source>
</evidence>
<dbReference type="RefSeq" id="WP_078253923.1">
    <property type="nucleotide sequence ID" value="NZ_MUYU01000010.1"/>
</dbReference>
<comment type="similarity">
    <text evidence="1">Belongs to the type-I restriction system S methylase family.</text>
</comment>
<keyword evidence="3" id="KW-0238">DNA-binding</keyword>
<evidence type="ECO:0000256" key="2">
    <source>
        <dbReference type="ARBA" id="ARBA00022747"/>
    </source>
</evidence>
<dbReference type="GO" id="GO:0003677">
    <property type="term" value="F:DNA binding"/>
    <property type="evidence" value="ECO:0007669"/>
    <property type="project" value="UniProtKB-KW"/>
</dbReference>
<dbReference type="GO" id="GO:0004519">
    <property type="term" value="F:endonuclease activity"/>
    <property type="evidence" value="ECO:0007669"/>
    <property type="project" value="UniProtKB-KW"/>
</dbReference>
<dbReference type="SUPFAM" id="SSF116734">
    <property type="entry name" value="DNA methylase specificity domain"/>
    <property type="match status" value="1"/>
</dbReference>
<evidence type="ECO:0000256" key="3">
    <source>
        <dbReference type="ARBA" id="ARBA00023125"/>
    </source>
</evidence>
<dbReference type="InterPro" id="IPR044946">
    <property type="entry name" value="Restrct_endonuc_typeI_TRD_sf"/>
</dbReference>
<dbReference type="Proteomes" id="UP000189800">
    <property type="component" value="Unassembled WGS sequence"/>
</dbReference>
<keyword evidence="5" id="KW-0540">Nuclease</keyword>
<dbReference type="EMBL" id="MUYU01000010">
    <property type="protein sequence ID" value="OOS24491.1"/>
    <property type="molecule type" value="Genomic_DNA"/>
</dbReference>
<proteinExistence type="inferred from homology"/>
<feature type="domain" description="Type I restriction modification DNA specificity" evidence="4">
    <location>
        <begin position="10"/>
        <end position="165"/>
    </location>
</feature>
<name>A0A1T0CQR2_9GAMM</name>
<dbReference type="STRING" id="470453.B0680_04740"/>
<dbReference type="GO" id="GO:0009307">
    <property type="term" value="P:DNA restriction-modification system"/>
    <property type="evidence" value="ECO:0007669"/>
    <property type="project" value="UniProtKB-KW"/>
</dbReference>